<accession>A0A0A9CME6</accession>
<name>A0A0A9CME6_ARUDO</name>
<dbReference type="EMBL" id="GBRH01223335">
    <property type="protein sequence ID" value="JAD74560.1"/>
    <property type="molecule type" value="Transcribed_RNA"/>
</dbReference>
<protein>
    <submittedName>
        <fullName evidence="1">Uncharacterized protein</fullName>
    </submittedName>
</protein>
<reference evidence="1" key="2">
    <citation type="journal article" date="2015" name="Data Brief">
        <title>Shoot transcriptome of the giant reed, Arundo donax.</title>
        <authorList>
            <person name="Barrero R.A."/>
            <person name="Guerrero F.D."/>
            <person name="Moolhuijzen P."/>
            <person name="Goolsby J.A."/>
            <person name="Tidwell J."/>
            <person name="Bellgard S.E."/>
            <person name="Bellgard M.I."/>
        </authorList>
    </citation>
    <scope>NUCLEOTIDE SEQUENCE</scope>
    <source>
        <tissue evidence="1">Shoot tissue taken approximately 20 cm above the soil surface</tissue>
    </source>
</reference>
<sequence length="76" mass="9022">MKESKDGTCAFIIEFKDEDFLDGDCSYVCEFKDLYDLYQRDTLAMSIVRSWILMEIKHCREHFNIRIGLIDPTLVH</sequence>
<proteinExistence type="predicted"/>
<evidence type="ECO:0000313" key="1">
    <source>
        <dbReference type="EMBL" id="JAD74560.1"/>
    </source>
</evidence>
<organism evidence="1">
    <name type="scientific">Arundo donax</name>
    <name type="common">Giant reed</name>
    <name type="synonym">Donax arundinaceus</name>
    <dbReference type="NCBI Taxonomy" id="35708"/>
    <lineage>
        <taxon>Eukaryota</taxon>
        <taxon>Viridiplantae</taxon>
        <taxon>Streptophyta</taxon>
        <taxon>Embryophyta</taxon>
        <taxon>Tracheophyta</taxon>
        <taxon>Spermatophyta</taxon>
        <taxon>Magnoliopsida</taxon>
        <taxon>Liliopsida</taxon>
        <taxon>Poales</taxon>
        <taxon>Poaceae</taxon>
        <taxon>PACMAD clade</taxon>
        <taxon>Arundinoideae</taxon>
        <taxon>Arundineae</taxon>
        <taxon>Arundo</taxon>
    </lineage>
</organism>
<reference evidence="1" key="1">
    <citation type="submission" date="2014-09" db="EMBL/GenBank/DDBJ databases">
        <authorList>
            <person name="Magalhaes I.L.F."/>
            <person name="Oliveira U."/>
            <person name="Santos F.R."/>
            <person name="Vidigal T.H.D.A."/>
            <person name="Brescovit A.D."/>
            <person name="Santos A.J."/>
        </authorList>
    </citation>
    <scope>NUCLEOTIDE SEQUENCE</scope>
    <source>
        <tissue evidence="1">Shoot tissue taken approximately 20 cm above the soil surface</tissue>
    </source>
</reference>
<dbReference type="AlphaFoldDB" id="A0A0A9CME6"/>